<dbReference type="Gene3D" id="2.60.40.10">
    <property type="entry name" value="Immunoglobulins"/>
    <property type="match status" value="21"/>
</dbReference>
<dbReference type="GO" id="GO:0005975">
    <property type="term" value="P:carbohydrate metabolic process"/>
    <property type="evidence" value="ECO:0007669"/>
    <property type="project" value="UniProtKB-ARBA"/>
</dbReference>
<evidence type="ECO:0000256" key="5">
    <source>
        <dbReference type="SAM" id="Phobius"/>
    </source>
</evidence>
<evidence type="ECO:0000256" key="2">
    <source>
        <dbReference type="ARBA" id="ARBA00022525"/>
    </source>
</evidence>
<evidence type="ECO:0000256" key="3">
    <source>
        <dbReference type="ARBA" id="ARBA00022729"/>
    </source>
</evidence>
<evidence type="ECO:0000313" key="8">
    <source>
        <dbReference type="Proteomes" id="UP000561011"/>
    </source>
</evidence>
<evidence type="ECO:0000313" key="7">
    <source>
        <dbReference type="EMBL" id="NYS92713.1"/>
    </source>
</evidence>
<sequence length="2857" mass="280528">MHTTTGRRHRAATAGRRAAAMIATVGLVLIGAVATPAAAVESDSAEAEGRVVSGGGTVNLDGIASLAPAYSADPSAPGIVASPLQASVLSTLGIDLGGGVQLFGPNGVIGVGALEQYASTSEEDAYAASGAVTQDGSIAVGGTGPQDNAFVDVSALLSSAALSGITTGLISQLRVELGALSATAGSVGDDLATSDYQIADGTLVFTSPVVQNLTTNLNGALTTLTTTANGITGPTGILGQALPGIATSVVGPLTTALRTVTAGLVTVSNVAVTAGLTVNLNTALSAITAAPITSTDSAVTINFATGEVTVDLARLIANSQGGPYDGTLNNLAPNTELLDPSLIQAGLDGAVATIFDQVPALLVNSANNTLRSSTMTVRLTANATVGTPPLAVPLVAVNVLATGTVASFLGTPGAPAPVLDTSQTTALGVIPLGTLLTPITSTVVGTLLPAIVTPLSNAITGVGITDAAFRPLVVAAGTALQPITGVINQILSITANVQEAGSFTTPAGYDEGAFTQRAVSIDLLPLLGTPLAEVNLASATVRSAVIPAVEVAITAPLDGSVLTVPDSGATLPLAVTGTGEIGADVSVAAPGLPTQTTVVGPDGTWTVTFPAAGVGTYAVTATQTAGAEVSTASVGVTVEVGEIDDVVITAPADGTVLTVPVDGTTDVVVSGTGQIGADVVVSLPGQPDQTVVVGPDGTWTATFAGIDEGSYAVTATQAVGDQTSSSSVTVVVDEVLPVAITLPTDGTVLTVPATAPETDVTVTGTGDPGADVVVTLSGLPEQTVTVAPDRTWTATFPGVGVGTYTVTAAQTVGDQATTASVGLTVEVGEIADVTITLPADGATLTVPDGASTLDVAVTGTGQIGAEVVVSAPGLADQTATVGPDGTWTVTFPAVGTGTYTATASQTVGAETTTATVGFTVEVGEIDDVAITSPTDDQVFTVAVGDETDVVVTGTGQIGAEVVVAVTGQDDQTVTVGPDGTWTATYRDLPAGEYTVTATQTVGTEQSTATVALEVAEIDAVAITAPGDGDVITVVTGETTDLVVSGTGFVGADVLVSIPGQPEQPTTVGPDGTWTATFPGLGAGSYAVTADQTVGDQSSSSSVTVEVAEADAVTITAPADGTVVTVPGGGTTDLVVTGTADSATDVIVSIPGETDQTAVVAPDGSWTVTFPGLGEGNYAVTATQTVGTLTTDAIVGVVVDDVAGVTVTAPAAGDVITVPVGGTADLDVVGTGDPGAEVLVTVTGQPDQTVVVEPDGSWTATFPGLGAGSYEVVATQTVGDQTTSVTVPVEVFEVAPLAITSPVDGDSLYVATGSEADLVVTGTGSIGADVLVSVPGETDQETTVGDDGTWTVTFPGLPAGTYTATATQLVGDQLSSEDVTVEVVDVDQVAITAPADGDVISVEAGGTTDLVVEGTGDVGAEVVVSVTTQPDQTVTVGPDGTWTATFPGLGEGAAPYVVTATQTVGTDVTTSTVDVTVDGVYPVAITAPADGAVYSVPVGGSTALTVTGTGDVGADVLVSLAGQPDQTAVVGAGGTWTVTFTGLPVGEHDVVASQLVGGVTSTAEISVSVVVGTITSVQILTPASGDVITVPLGGSTDLVVSGTAQIGGEVVVTIPGEEPQTATVGDDGTWTVTFPGLGEGVHPITATQTAAGQVNQAAITVEVDGIVPVTVVEPADGDVVTVPVGGTTDLVVTGAGDPGAQVLVTVIGQVDQTVVVAPDGTWTATFSGLGAGAYDVTVAQTVGDQSTTETVSVEIDEVVAATITAPDDGDVVTVPVGGTTDLETAGTGDPGAEVEVSVTGQTPQTVTVQPDGAWTAVFPGLGEGTYDVTATQTVGDQTTTETVTVEVDGVVAATITAPTDGDVITVLEGGTTDLVVTGTGDPGAEVVVTVEGQAPQTVVVAPDGTWTAVFPELPADSYEITVTQTVGDQTTTETITVEVDGVVPATITAPADGGTLQVPVGGTTDLVASGTGDPGADVVVSVTGQPDQTVVVAPDGTWTATFPGLGEGGYDVTATQTVGDQTTTETVTVTVDGVDAVSITAPLDGGVLYVADGGTTDLVVAGTGDAGAEVVVLVTGQPDQTVTVETDGTWTATFPGLGAGEYTVTADQTVGTVVSTTDVSVAVQVAAPVAITSPLDDAVFSVPTGGSTDLVVTGSGAAGASIVASISGQPDQTTTVSPEGTWTVTFPGLGVGSYDVTVGQLAGSVPSTDEVSVSVEVGSIAQVVILAPLSGDVVTVPVGGTTDLVVSGTGEIGGEVVVTVPGETPQTATVGPDGSWTVTFPGLGEGEHVVTATQTADGQTNQAAVTVEVDAVVPVDITGPGDDTIITVLPGTAADLVLTGSGDVGAQVLVSVEGEDDQTVVVGPDGTWTATFPGLGAGSYDITASQTVGDQTSTDSITVEVQVDIDAAEVDPVTITLPADGDVLTVPDDASLLDVTVVGSGEAGAEVVVTIPGQEPQTATVETDGTWTVTFPELGVGSYQVTATQTIEVSFTTDTVGVTIAVGEIVPVVITSPQDGSSIWVMPGATSELVVEGEGQIGADVVVSVTGQDDQPTTVGPDGTWTVTFEALAVGAYEVEAVQTIGDVESSDAVGVTVEAMEVADVVITSPLDGDVITVPAGEATDVVVTGAGQPDAEVVVSVPGWDDQTVTVSPEGTWETTLPEVGVGAYPVTATQTVGDQTSTDTTAFVVEAQEVPAGRPFAVVKYSLLVRGAGMTQEVYGSGFVPGETVSGVVRSTPLPLEPVVADAEGNVTLTFPVDEAFDLGAHAVYLTGSVSGELGADQLATGFVVMDMADGFLVTPGGSVIRWPGASAPALTGAGSSGGLARTGADDLGAGLLAGALLLLTGAGLLAVRRRTGEG</sequence>
<protein>
    <submittedName>
        <fullName evidence="7">Choice-of-anchor G family protein</fullName>
    </submittedName>
</protein>
<keyword evidence="1" id="KW-0134">Cell wall</keyword>
<organism evidence="7 8">
    <name type="scientific">Sanguibacter inulinus</name>
    <dbReference type="NCBI Taxonomy" id="60922"/>
    <lineage>
        <taxon>Bacteria</taxon>
        <taxon>Bacillati</taxon>
        <taxon>Actinomycetota</taxon>
        <taxon>Actinomycetes</taxon>
        <taxon>Micrococcales</taxon>
        <taxon>Sanguibacteraceae</taxon>
        <taxon>Sanguibacter</taxon>
    </lineage>
</organism>
<dbReference type="InterPro" id="IPR019931">
    <property type="entry name" value="LPXTG_anchor"/>
</dbReference>
<dbReference type="EMBL" id="JACBYE010000006">
    <property type="protein sequence ID" value="NYS92713.1"/>
    <property type="molecule type" value="Genomic_DNA"/>
</dbReference>
<proteinExistence type="predicted"/>
<reference evidence="7 8" key="1">
    <citation type="submission" date="2020-07" db="EMBL/GenBank/DDBJ databases">
        <title>MOT database genomes.</title>
        <authorList>
            <person name="Joseph S."/>
            <person name="Aduse-Opoku J."/>
            <person name="Hashim A."/>
            <person name="Wade W."/>
            <person name="Curtis M."/>
        </authorList>
    </citation>
    <scope>NUCLEOTIDE SEQUENCE [LARGE SCALE GENOMIC DNA]</scope>
    <source>
        <strain evidence="7 8">DSM 100099</strain>
    </source>
</reference>
<dbReference type="NCBIfam" id="NF033766">
    <property type="entry name" value="choice_anch_G"/>
    <property type="match status" value="1"/>
</dbReference>
<keyword evidence="5" id="KW-0812">Transmembrane</keyword>
<dbReference type="InterPro" id="IPR013783">
    <property type="entry name" value="Ig-like_fold"/>
</dbReference>
<keyword evidence="5" id="KW-0472">Membrane</keyword>
<evidence type="ECO:0000259" key="6">
    <source>
        <dbReference type="PROSITE" id="PS50847"/>
    </source>
</evidence>
<dbReference type="Proteomes" id="UP000561011">
    <property type="component" value="Unassembled WGS sequence"/>
</dbReference>
<dbReference type="PROSITE" id="PS50847">
    <property type="entry name" value="GRAM_POS_ANCHORING"/>
    <property type="match status" value="1"/>
</dbReference>
<keyword evidence="5" id="KW-1133">Transmembrane helix</keyword>
<dbReference type="InterPro" id="IPR047900">
    <property type="entry name" value="Choice_anch_G"/>
</dbReference>
<evidence type="ECO:0000256" key="4">
    <source>
        <dbReference type="ARBA" id="ARBA00023088"/>
    </source>
</evidence>
<evidence type="ECO:0000256" key="1">
    <source>
        <dbReference type="ARBA" id="ARBA00022512"/>
    </source>
</evidence>
<dbReference type="RefSeq" id="WP_179912517.1">
    <property type="nucleotide sequence ID" value="NZ_JACBYE010000006.1"/>
</dbReference>
<accession>A0A853ETK0</accession>
<keyword evidence="8" id="KW-1185">Reference proteome</keyword>
<dbReference type="NCBIfam" id="NF033510">
    <property type="entry name" value="Ca_tandemer"/>
    <property type="match status" value="6"/>
</dbReference>
<feature type="domain" description="Gram-positive cocci surface proteins LPxTG" evidence="6">
    <location>
        <begin position="2822"/>
        <end position="2857"/>
    </location>
</feature>
<keyword evidence="2" id="KW-0964">Secreted</keyword>
<comment type="caution">
    <text evidence="7">The sequence shown here is derived from an EMBL/GenBank/DDBJ whole genome shotgun (WGS) entry which is preliminary data.</text>
</comment>
<gene>
    <name evidence="7" type="ORF">HZZ10_04110</name>
</gene>
<name>A0A853ETK0_9MICO</name>
<keyword evidence="3" id="KW-0732">Signal</keyword>
<feature type="transmembrane region" description="Helical" evidence="5">
    <location>
        <begin position="2830"/>
        <end position="2850"/>
    </location>
</feature>
<keyword evidence="4" id="KW-0572">Peptidoglycan-anchor</keyword>